<reference evidence="3" key="1">
    <citation type="submission" date="2013-03" db="EMBL/GenBank/DDBJ databases">
        <title>Genome sequence of Chthonomonas calidirosea, the first sequenced genome from the Armatimonadetes phylum (formally candidate division OP10).</title>
        <authorList>
            <person name="Lee K.C.Y."/>
            <person name="Morgan X.C."/>
            <person name="Dunfield P.F."/>
            <person name="Tamas I."/>
            <person name="Houghton K.M."/>
            <person name="Vyssotski M."/>
            <person name="Ryan J.L.J."/>
            <person name="Lagutin K."/>
            <person name="McDonald I.R."/>
            <person name="Stott M.B."/>
        </authorList>
    </citation>
    <scope>NUCLEOTIDE SEQUENCE [LARGE SCALE GENOMIC DNA]</scope>
    <source>
        <strain evidence="3">DSM 23976 / ICMP 18418 / T49</strain>
    </source>
</reference>
<keyword evidence="1" id="KW-0812">Transmembrane</keyword>
<name>S0ES46_CHTCT</name>
<dbReference type="InParanoid" id="S0ES46"/>
<dbReference type="Proteomes" id="UP000014227">
    <property type="component" value="Chromosome I"/>
</dbReference>
<gene>
    <name evidence="2" type="ORF">CCALI_00112</name>
</gene>
<accession>S0ES46</accession>
<feature type="transmembrane region" description="Helical" evidence="1">
    <location>
        <begin position="31"/>
        <end position="58"/>
    </location>
</feature>
<evidence type="ECO:0000313" key="2">
    <source>
        <dbReference type="EMBL" id="CCW33951.1"/>
    </source>
</evidence>
<protein>
    <submittedName>
        <fullName evidence="2">Uncharacterized protein</fullName>
    </submittedName>
</protein>
<dbReference type="KEGG" id="ccz:CCALI_00112"/>
<dbReference type="HOGENOM" id="CLU_2804663_0_0_0"/>
<keyword evidence="1" id="KW-0472">Membrane</keyword>
<dbReference type="EMBL" id="HF951689">
    <property type="protein sequence ID" value="CCW33951.1"/>
    <property type="molecule type" value="Genomic_DNA"/>
</dbReference>
<evidence type="ECO:0000256" key="1">
    <source>
        <dbReference type="SAM" id="Phobius"/>
    </source>
</evidence>
<dbReference type="AlphaFoldDB" id="S0ES46"/>
<keyword evidence="3" id="KW-1185">Reference proteome</keyword>
<proteinExistence type="predicted"/>
<sequence>MHRCLKRRAVLQIRDQAELGKEGRFADYLKIMAFPVGTSVVCCWLGFIDSLNLLVVWYDRGSGRTWR</sequence>
<organism evidence="2 3">
    <name type="scientific">Chthonomonas calidirosea (strain DSM 23976 / ICMP 18418 / T49)</name>
    <dbReference type="NCBI Taxonomy" id="1303518"/>
    <lineage>
        <taxon>Bacteria</taxon>
        <taxon>Bacillati</taxon>
        <taxon>Armatimonadota</taxon>
        <taxon>Chthonomonadia</taxon>
        <taxon>Chthonomonadales</taxon>
        <taxon>Chthonomonadaceae</taxon>
        <taxon>Chthonomonas</taxon>
    </lineage>
</organism>
<evidence type="ECO:0000313" key="3">
    <source>
        <dbReference type="Proteomes" id="UP000014227"/>
    </source>
</evidence>
<keyword evidence="1" id="KW-1133">Transmembrane helix</keyword>